<gene>
    <name evidence="1" type="ORF">CEXT_517491</name>
</gene>
<evidence type="ECO:0000313" key="1">
    <source>
        <dbReference type="EMBL" id="GIY77933.1"/>
    </source>
</evidence>
<proteinExistence type="predicted"/>
<comment type="caution">
    <text evidence="1">The sequence shown here is derived from an EMBL/GenBank/DDBJ whole genome shotgun (WGS) entry which is preliminary data.</text>
</comment>
<reference evidence="1 2" key="1">
    <citation type="submission" date="2021-06" db="EMBL/GenBank/DDBJ databases">
        <title>Caerostris extrusa draft genome.</title>
        <authorList>
            <person name="Kono N."/>
            <person name="Arakawa K."/>
        </authorList>
    </citation>
    <scope>NUCLEOTIDE SEQUENCE [LARGE SCALE GENOMIC DNA]</scope>
</reference>
<evidence type="ECO:0000313" key="2">
    <source>
        <dbReference type="Proteomes" id="UP001054945"/>
    </source>
</evidence>
<dbReference type="AlphaFoldDB" id="A0AAV4W6C5"/>
<dbReference type="Proteomes" id="UP001054945">
    <property type="component" value="Unassembled WGS sequence"/>
</dbReference>
<dbReference type="EMBL" id="BPLR01015698">
    <property type="protein sequence ID" value="GIY77933.1"/>
    <property type="molecule type" value="Genomic_DNA"/>
</dbReference>
<protein>
    <submittedName>
        <fullName evidence="1">Uncharacterized protein</fullName>
    </submittedName>
</protein>
<accession>A0AAV4W6C5</accession>
<keyword evidence="2" id="KW-1185">Reference proteome</keyword>
<name>A0AAV4W6C5_CAEEX</name>
<sequence>MFGVKFLLECRPAREKKEGDMYSKVFVLKVKNGVLQIRACHWRLSPCILSRPTYFFAIAPKETPNFQKKKKKRRFTSKRCKKVKCCSLKQYRS</sequence>
<organism evidence="1 2">
    <name type="scientific">Caerostris extrusa</name>
    <name type="common">Bark spider</name>
    <name type="synonym">Caerostris bankana</name>
    <dbReference type="NCBI Taxonomy" id="172846"/>
    <lineage>
        <taxon>Eukaryota</taxon>
        <taxon>Metazoa</taxon>
        <taxon>Ecdysozoa</taxon>
        <taxon>Arthropoda</taxon>
        <taxon>Chelicerata</taxon>
        <taxon>Arachnida</taxon>
        <taxon>Araneae</taxon>
        <taxon>Araneomorphae</taxon>
        <taxon>Entelegynae</taxon>
        <taxon>Araneoidea</taxon>
        <taxon>Araneidae</taxon>
        <taxon>Caerostris</taxon>
    </lineage>
</organism>